<sequence length="73" mass="8186">MAACRPAGVADADYLSFAIDRATRWVFMHIYGKVTEASSVDFLHSLNAFMTKLDSTDYVSVATLDYHHSGRHF</sequence>
<gene>
    <name evidence="1" type="ORF">DIR46_15805</name>
</gene>
<proteinExistence type="predicted"/>
<dbReference type="AlphaFoldDB" id="A0A2S2DK52"/>
<dbReference type="OrthoDB" id="9803878at2"/>
<dbReference type="Proteomes" id="UP000245820">
    <property type="component" value="Chromosome"/>
</dbReference>
<evidence type="ECO:0000313" key="1">
    <source>
        <dbReference type="EMBL" id="AWL05742.1"/>
    </source>
</evidence>
<keyword evidence="2" id="KW-1185">Reference proteome</keyword>
<name>A0A2S2DK52_9BURK</name>
<accession>A0A2S2DK52</accession>
<protein>
    <recommendedName>
        <fullName evidence="3">Integrase catalytic domain-containing protein</fullName>
    </recommendedName>
</protein>
<organism evidence="1 2">
    <name type="scientific">Massilia oculi</name>
    <dbReference type="NCBI Taxonomy" id="945844"/>
    <lineage>
        <taxon>Bacteria</taxon>
        <taxon>Pseudomonadati</taxon>
        <taxon>Pseudomonadota</taxon>
        <taxon>Betaproteobacteria</taxon>
        <taxon>Burkholderiales</taxon>
        <taxon>Oxalobacteraceae</taxon>
        <taxon>Telluria group</taxon>
        <taxon>Massilia</taxon>
    </lineage>
</organism>
<evidence type="ECO:0000313" key="2">
    <source>
        <dbReference type="Proteomes" id="UP000245820"/>
    </source>
</evidence>
<evidence type="ECO:0008006" key="3">
    <source>
        <dbReference type="Google" id="ProtNLM"/>
    </source>
</evidence>
<reference evidence="1 2" key="1">
    <citation type="submission" date="2018-05" db="EMBL/GenBank/DDBJ databases">
        <title>Complete genome sequence of Massilia oculi sp. nov. CCUG 43427T (=DSM 26321T), the type strain of M. oculi, and comparison with genome sequences of other Massilia strains.</title>
        <authorList>
            <person name="Zhu B."/>
        </authorList>
    </citation>
    <scope>NUCLEOTIDE SEQUENCE [LARGE SCALE GENOMIC DNA]</scope>
    <source>
        <strain evidence="1 2">CCUG 43427</strain>
    </source>
</reference>
<dbReference type="EMBL" id="CP029343">
    <property type="protein sequence ID" value="AWL05742.1"/>
    <property type="molecule type" value="Genomic_DNA"/>
</dbReference>
<dbReference type="KEGG" id="mtim:DIR46_15805"/>